<keyword evidence="1" id="KW-0175">Coiled coil</keyword>
<feature type="coiled-coil region" evidence="1">
    <location>
        <begin position="562"/>
        <end position="596"/>
    </location>
</feature>
<dbReference type="EMBL" id="DF837701">
    <property type="protein sequence ID" value="GAT42297.1"/>
    <property type="molecule type" value="Genomic_DNA"/>
</dbReference>
<dbReference type="InterPro" id="IPR032427">
    <property type="entry name" value="P22_portal"/>
</dbReference>
<accession>A0ABQ0KUK3</accession>
<proteinExistence type="predicted"/>
<evidence type="ECO:0000313" key="4">
    <source>
        <dbReference type="Proteomes" id="UP000815677"/>
    </source>
</evidence>
<evidence type="ECO:0000313" key="3">
    <source>
        <dbReference type="EMBL" id="GAT42297.1"/>
    </source>
</evidence>
<evidence type="ECO:0000256" key="1">
    <source>
        <dbReference type="SAM" id="Coils"/>
    </source>
</evidence>
<evidence type="ECO:0008006" key="5">
    <source>
        <dbReference type="Google" id="ProtNLM"/>
    </source>
</evidence>
<feature type="region of interest" description="Disordered" evidence="2">
    <location>
        <begin position="671"/>
        <end position="691"/>
    </location>
</feature>
<evidence type="ECO:0000256" key="2">
    <source>
        <dbReference type="SAM" id="MobiDB-lite"/>
    </source>
</evidence>
<sequence>MRTKYEWGYSFNEHNIIAGKDDAKFITGEGQWDPVVRQRRIAEKKPTLTFNRLVAFLAQVIGDRLMNETEIRVLPDKGSEKEIANIREGLIRNIFKNSNAEFARQEAAKYQVIGGQGAFYLSVNYCSDDVFEQELRINAVYDPYAAVFDPLGIEPSGKDCQWAFVGEDIPAEEYRARWPNASETSFMDANHWNQSGFWLQEDTVRIVNYWRMVTSGFKTLALYRDGTVHDITDMEEYEYSPFIASYPDGEPYIREVPKRFCQLYICSGNEILEGPYNYNCSSIPLYRVPGWEVNDGERVYRWGLIRHLKDPQRLHNYWRSTVAEQLVAAPRNKWLVTPDAIKGHEAKWRRSPVSSDPFLYYNDGETTPVHVPPPGIDAALVNEAGASTQDLKDISNLHEAALGMPSNEVSGVAITKRNSVSDVGTYIYTDRARMADERCAYNINELIPDYYDTMRTETVMGADNKLSTVVLNDPSNPMSNVTIGRYNVTVTVGPASQTRRTLAAEQMMSFVNAAPQIAGSVMDLIAEAQDWPQSIEFARRFKMLLPQGMVPEDEMTPEMVAMQQAKQQEQQQQQQIQLLQLQVEIANKNAKTSEANSRAHLSMAQAYKAVLDAHSRQDDVAAKRTNAALRTAMETLDQHNDLEQQDREFSLSALSAITQAHSNLTQAEAANAQANAAAAGDGNPTGGENGE</sequence>
<name>A0ABQ0KUK3_MYCCL</name>
<gene>
    <name evidence="3" type="ORF">MCHLO_00016</name>
</gene>
<keyword evidence="4" id="KW-1185">Reference proteome</keyword>
<reference evidence="3" key="1">
    <citation type="submission" date="2014-09" db="EMBL/GenBank/DDBJ databases">
        <title>Genome sequence of the luminous mushroom Mycena chlorophos for searching fungal bioluminescence genes.</title>
        <authorList>
            <person name="Tanaka Y."/>
            <person name="Kasuga D."/>
            <person name="Oba Y."/>
            <person name="Hase S."/>
            <person name="Sato K."/>
            <person name="Oba Y."/>
            <person name="Sakakibara Y."/>
        </authorList>
    </citation>
    <scope>NUCLEOTIDE SEQUENCE</scope>
</reference>
<dbReference type="Proteomes" id="UP000815677">
    <property type="component" value="Unassembled WGS sequence"/>
</dbReference>
<organism evidence="3 4">
    <name type="scientific">Mycena chlorophos</name>
    <name type="common">Agaric fungus</name>
    <name type="synonym">Agaricus chlorophos</name>
    <dbReference type="NCBI Taxonomy" id="658473"/>
    <lineage>
        <taxon>Eukaryota</taxon>
        <taxon>Fungi</taxon>
        <taxon>Dikarya</taxon>
        <taxon>Basidiomycota</taxon>
        <taxon>Agaricomycotina</taxon>
        <taxon>Agaricomycetes</taxon>
        <taxon>Agaricomycetidae</taxon>
        <taxon>Agaricales</taxon>
        <taxon>Marasmiineae</taxon>
        <taxon>Mycenaceae</taxon>
        <taxon>Mycena</taxon>
    </lineage>
</organism>
<dbReference type="Pfam" id="PF16510">
    <property type="entry name" value="P22_portal"/>
    <property type="match status" value="1"/>
</dbReference>
<protein>
    <recommendedName>
        <fullName evidence="5">Portal protein</fullName>
    </recommendedName>
</protein>